<reference evidence="3 4" key="1">
    <citation type="submission" date="2020-07" db="EMBL/GenBank/DDBJ databases">
        <title>A new Micromonospora strain with potent antibiotic activity isolated from the microbiome of a mid-Atlantic deep-sea sponge.</title>
        <authorList>
            <person name="Back C.R."/>
            <person name="Stennett H.L."/>
            <person name="Williams S.E."/>
            <person name="Wang L."/>
            <person name="Ojeda Gomez J."/>
            <person name="Abdulle O.M."/>
            <person name="Duffy T."/>
            <person name="Hendry K.R."/>
            <person name="Powell D."/>
            <person name="Stach J.E."/>
            <person name="Essex-Lopresti A.E."/>
            <person name="Willis C.L."/>
            <person name="Curnow P."/>
            <person name="Race P.R."/>
        </authorList>
    </citation>
    <scope>NUCLEOTIDE SEQUENCE [LARGE SCALE GENOMIC DNA]</scope>
    <source>
        <strain evidence="3 4">28ISP2-46</strain>
    </source>
</reference>
<dbReference type="EMBL" id="CP059322">
    <property type="protein sequence ID" value="QLQ39491.1"/>
    <property type="molecule type" value="Genomic_DNA"/>
</dbReference>
<dbReference type="InterPro" id="IPR011009">
    <property type="entry name" value="Kinase-like_dom_sf"/>
</dbReference>
<evidence type="ECO:0000313" key="3">
    <source>
        <dbReference type="EMBL" id="QLQ39491.1"/>
    </source>
</evidence>
<dbReference type="Pfam" id="PF01636">
    <property type="entry name" value="APH"/>
    <property type="match status" value="1"/>
</dbReference>
<feature type="compositionally biased region" description="Gly residues" evidence="1">
    <location>
        <begin position="186"/>
        <end position="202"/>
    </location>
</feature>
<feature type="region of interest" description="Disordered" evidence="1">
    <location>
        <begin position="184"/>
        <end position="208"/>
    </location>
</feature>
<accession>A0A7L6BCA4</accession>
<evidence type="ECO:0000259" key="2">
    <source>
        <dbReference type="Pfam" id="PF01636"/>
    </source>
</evidence>
<keyword evidence="4" id="KW-1185">Reference proteome</keyword>
<evidence type="ECO:0000256" key="1">
    <source>
        <dbReference type="SAM" id="MobiDB-lite"/>
    </source>
</evidence>
<dbReference type="AlphaFoldDB" id="A0A7L6BCA4"/>
<evidence type="ECO:0000313" key="4">
    <source>
        <dbReference type="Proteomes" id="UP000510844"/>
    </source>
</evidence>
<protein>
    <submittedName>
        <fullName evidence="3">Phosphotransferase</fullName>
    </submittedName>
</protein>
<dbReference type="SUPFAM" id="SSF56112">
    <property type="entry name" value="Protein kinase-like (PK-like)"/>
    <property type="match status" value="1"/>
</dbReference>
<dbReference type="GO" id="GO:0016740">
    <property type="term" value="F:transferase activity"/>
    <property type="evidence" value="ECO:0007669"/>
    <property type="project" value="UniProtKB-KW"/>
</dbReference>
<name>A0A7L6BCA4_9ACTN</name>
<keyword evidence="3" id="KW-0808">Transferase</keyword>
<feature type="domain" description="Aminoglycoside phosphotransferase" evidence="2">
    <location>
        <begin position="208"/>
        <end position="353"/>
    </location>
</feature>
<dbReference type="Proteomes" id="UP000510844">
    <property type="component" value="Chromosome"/>
</dbReference>
<gene>
    <name evidence="3" type="ORF">H1D33_12040</name>
</gene>
<reference evidence="4" key="2">
    <citation type="journal article" date="2021" name="Mar. Drugs">
        <title>A New Micromonospora Strain with Antibiotic Activity Isolated from the Microbiome of a Mid-Atlantic Deep-Sea Sponge.</title>
        <authorList>
            <person name="Back C.R."/>
            <person name="Stennett H.L."/>
            <person name="Williams S.E."/>
            <person name="Wang L."/>
            <person name="Ojeda Gomez J."/>
            <person name="Abdulle O.M."/>
            <person name="Duffy T."/>
            <person name="Neal C."/>
            <person name="Mantell J."/>
            <person name="Jepson M.A."/>
            <person name="Hendry K.R."/>
            <person name="Powell D."/>
            <person name="Stach J.E.M."/>
            <person name="Essex-Lopresti A.E."/>
            <person name="Willis C.L."/>
            <person name="Curnow P."/>
            <person name="Race P.R."/>
        </authorList>
    </citation>
    <scope>NUCLEOTIDE SEQUENCE [LARGE SCALE GENOMIC DNA]</scope>
    <source>
        <strain evidence="4">28ISP2-46</strain>
    </source>
</reference>
<organism evidence="3 4">
    <name type="scientific">Micromonospora robiginosa</name>
    <dbReference type="NCBI Taxonomy" id="2749844"/>
    <lineage>
        <taxon>Bacteria</taxon>
        <taxon>Bacillati</taxon>
        <taxon>Actinomycetota</taxon>
        <taxon>Actinomycetes</taxon>
        <taxon>Micromonosporales</taxon>
        <taxon>Micromonosporaceae</taxon>
        <taxon>Micromonospora</taxon>
    </lineage>
</organism>
<dbReference type="InterPro" id="IPR002575">
    <property type="entry name" value="Aminoglycoside_PTrfase"/>
</dbReference>
<proteinExistence type="predicted"/>
<sequence>MSRTVTVVLVDADGRPLGALPPFEVPDPWWQQVASIVDGARRRYGVDVAVLRLLDADRPHPPGGHVRYLAQLLDAPARGAAAGGVPREPAAVDLAPHPRRQPWAEPGGPARSVAWATDELRRLGRPVTAVAQQRTWNLSAIWRLDTPQGPAWLKQLPPFASHEPTVLAWLAHPTGPTVPTEAKAGAGPGWAGGAGGGRGGADAAGARGGEDRYGAGEAERAAIMAAHHARQRHAVGAVDRLVADGVPDLRGHRLAEWIRARLTGHDVSVAAGLLDGLDRRLRRLRDCGLPDTLVHGDLHPGNVRGDGTRPVVIDWADAFAGHPAFDILRLTETLDPATAGRLVDAWADRWRADAPGSDPHRAVDLLRPVAPLRLAAVYAMFLAGIEPSEHPYHAHDVPAALAQAAAEAS</sequence>
<dbReference type="Gene3D" id="3.90.1200.10">
    <property type="match status" value="1"/>
</dbReference>